<dbReference type="InterPro" id="IPR032623">
    <property type="entry name" value="FecR_N"/>
</dbReference>
<dbReference type="Proteomes" id="UP000245974">
    <property type="component" value="Unassembled WGS sequence"/>
</dbReference>
<dbReference type="Pfam" id="PF16220">
    <property type="entry name" value="DUF4880"/>
    <property type="match status" value="1"/>
</dbReference>
<organism evidence="4 5">
    <name type="scientific">Acinetobacter stercoris</name>
    <dbReference type="NCBI Taxonomy" id="2126983"/>
    <lineage>
        <taxon>Bacteria</taxon>
        <taxon>Pseudomonadati</taxon>
        <taxon>Pseudomonadota</taxon>
        <taxon>Gammaproteobacteria</taxon>
        <taxon>Moraxellales</taxon>
        <taxon>Moraxellaceae</taxon>
        <taxon>Acinetobacter</taxon>
    </lineage>
</organism>
<dbReference type="PANTHER" id="PTHR30273">
    <property type="entry name" value="PERIPLASMIC SIGNAL SENSOR AND SIGMA FACTOR ACTIVATOR FECR-RELATED"/>
    <property type="match status" value="1"/>
</dbReference>
<dbReference type="PIRSF" id="PIRSF018266">
    <property type="entry name" value="FecR"/>
    <property type="match status" value="1"/>
</dbReference>
<feature type="domain" description="FecR N-terminal" evidence="3">
    <location>
        <begin position="8"/>
        <end position="48"/>
    </location>
</feature>
<evidence type="ECO:0000256" key="1">
    <source>
        <dbReference type="SAM" id="Phobius"/>
    </source>
</evidence>
<evidence type="ECO:0000313" key="5">
    <source>
        <dbReference type="Proteomes" id="UP000245974"/>
    </source>
</evidence>
<accession>A0A2U3MUE5</accession>
<reference evidence="5" key="1">
    <citation type="submission" date="2018-03" db="EMBL/GenBank/DDBJ databases">
        <authorList>
            <person name="Blom J."/>
        </authorList>
    </citation>
    <scope>NUCLEOTIDE SEQUENCE [LARGE SCALE GENOMIC DNA]</scope>
    <source>
        <strain evidence="5">KPC-SM-21</strain>
    </source>
</reference>
<dbReference type="AlphaFoldDB" id="A0A2U3MUE5"/>
<dbReference type="InParanoid" id="A0A2U3MUE5"/>
<sequence>MKNNQIFDEAAEWIVKMQSAPLTDKERQHFDEWRKKSVLHAQAWHKAELFLQHLGHFPEQGYHILQKSHSAARINMASKFILAFFMCFAMGALWTSDWKDYYFSDYSTKVGESKHIELEDGTHIDINTQTAFDQKYSATQRQLILHYGEIQVKTGHEFQHLYRPFTVSTSDADMLALGTVFNVQHLKNKQNHTCVAVIESAVKITLKQNQKYTMLNQGEQICFDADHFEPKQPLNSNTYTWKNGVIMADELTLESLLTEVGRYHHGHVHIQSELRQLKVSGSYPVNDLHALGKALALSYPIQFDSYLSDRIVHIKKDEKSERKN</sequence>
<dbReference type="GO" id="GO:0016989">
    <property type="term" value="F:sigma factor antagonist activity"/>
    <property type="evidence" value="ECO:0007669"/>
    <property type="project" value="TreeGrafter"/>
</dbReference>
<dbReference type="PANTHER" id="PTHR30273:SF2">
    <property type="entry name" value="PROTEIN FECR"/>
    <property type="match status" value="1"/>
</dbReference>
<dbReference type="Pfam" id="PF04773">
    <property type="entry name" value="FecR"/>
    <property type="match status" value="1"/>
</dbReference>
<name>A0A2U3MUE5_9GAMM</name>
<feature type="domain" description="FecR protein" evidence="2">
    <location>
        <begin position="105"/>
        <end position="203"/>
    </location>
</feature>
<keyword evidence="5" id="KW-1185">Reference proteome</keyword>
<gene>
    <name evidence="4" type="ORF">KPC_0219</name>
</gene>
<dbReference type="InterPro" id="IPR012373">
    <property type="entry name" value="Ferrdict_sens_TM"/>
</dbReference>
<protein>
    <submittedName>
        <fullName evidence="4">Fec operon regulator FecR</fullName>
    </submittedName>
</protein>
<dbReference type="Gene3D" id="2.60.120.1440">
    <property type="match status" value="1"/>
</dbReference>
<dbReference type="InterPro" id="IPR006860">
    <property type="entry name" value="FecR"/>
</dbReference>
<dbReference type="FunCoup" id="A0A2U3MUE5">
    <property type="interactions" value="91"/>
</dbReference>
<evidence type="ECO:0000313" key="4">
    <source>
        <dbReference type="EMBL" id="SPL69041.1"/>
    </source>
</evidence>
<keyword evidence="1" id="KW-0472">Membrane</keyword>
<keyword evidence="1" id="KW-0812">Transmembrane</keyword>
<dbReference type="RefSeq" id="WP_121972611.1">
    <property type="nucleotide sequence ID" value="NZ_OOGT01000006.1"/>
</dbReference>
<keyword evidence="1" id="KW-1133">Transmembrane helix</keyword>
<proteinExistence type="predicted"/>
<evidence type="ECO:0000259" key="2">
    <source>
        <dbReference type="Pfam" id="PF04773"/>
    </source>
</evidence>
<dbReference type="EMBL" id="OOGT01000006">
    <property type="protein sequence ID" value="SPL69041.1"/>
    <property type="molecule type" value="Genomic_DNA"/>
</dbReference>
<evidence type="ECO:0000259" key="3">
    <source>
        <dbReference type="Pfam" id="PF16220"/>
    </source>
</evidence>
<feature type="transmembrane region" description="Helical" evidence="1">
    <location>
        <begin position="76"/>
        <end position="94"/>
    </location>
</feature>
<dbReference type="OrthoDB" id="1099576at2"/>